<reference evidence="3 4" key="1">
    <citation type="submission" date="2018-11" db="EMBL/GenBank/DDBJ databases">
        <authorList>
            <person name="Criscuolo A."/>
        </authorList>
    </citation>
    <scope>NUCLEOTIDE SEQUENCE [LARGE SCALE GENOMIC DNA]</scope>
    <source>
        <strain evidence="3">AT11b</strain>
    </source>
</reference>
<name>A0A3P5X5H3_9MICC</name>
<evidence type="ECO:0000256" key="1">
    <source>
        <dbReference type="SAM" id="MobiDB-lite"/>
    </source>
</evidence>
<feature type="signal peptide" evidence="2">
    <location>
        <begin position="1"/>
        <end position="26"/>
    </location>
</feature>
<evidence type="ECO:0000313" key="3">
    <source>
        <dbReference type="EMBL" id="VDC22514.1"/>
    </source>
</evidence>
<gene>
    <name evidence="3" type="ORF">PSET11_00978</name>
</gene>
<accession>A0A3P5X5H3</accession>
<protein>
    <recommendedName>
        <fullName evidence="5">Lipoprotein</fullName>
    </recommendedName>
</protein>
<proteinExistence type="predicted"/>
<dbReference type="Proteomes" id="UP000280861">
    <property type="component" value="Unassembled WGS sequence"/>
</dbReference>
<evidence type="ECO:0008006" key="5">
    <source>
        <dbReference type="Google" id="ProtNLM"/>
    </source>
</evidence>
<keyword evidence="2" id="KW-0732">Signal</keyword>
<dbReference type="PROSITE" id="PS51257">
    <property type="entry name" value="PROKAR_LIPOPROTEIN"/>
    <property type="match status" value="1"/>
</dbReference>
<organism evidence="3 4">
    <name type="scientific">Arthrobacter ulcerisalmonis</name>
    <dbReference type="NCBI Taxonomy" id="2483813"/>
    <lineage>
        <taxon>Bacteria</taxon>
        <taxon>Bacillati</taxon>
        <taxon>Actinomycetota</taxon>
        <taxon>Actinomycetes</taxon>
        <taxon>Micrococcales</taxon>
        <taxon>Micrococcaceae</taxon>
        <taxon>Arthrobacter</taxon>
    </lineage>
</organism>
<dbReference type="RefSeq" id="WP_238989033.1">
    <property type="nucleotide sequence ID" value="NZ_CBCRYA010000028.1"/>
</dbReference>
<sequence length="225" mass="24371">MRTLTWFAAGSRTTTALLTVATLAAATVGLTSCRFEKRPAPPYPDVQWQGAAPAGPLEEDPWVQAARKSLEAKAVAQNITDFTLPELEQTTGYELRSRLNSSVRQYVQQNKKSRILPGPEPFLPVDVRHDVRGDTNLAEVRGCIAGSWASVEGDTIDRPEAFGVGYRLQRLANGTIRVEDSFAVSLPECAGADLPIALFTPAPEPSDVTDSQDIVRPVRNATEPG</sequence>
<dbReference type="EMBL" id="UXAU01000016">
    <property type="protein sequence ID" value="VDC22514.1"/>
    <property type="molecule type" value="Genomic_DNA"/>
</dbReference>
<keyword evidence="4" id="KW-1185">Reference proteome</keyword>
<evidence type="ECO:0000256" key="2">
    <source>
        <dbReference type="SAM" id="SignalP"/>
    </source>
</evidence>
<feature type="chain" id="PRO_5017943430" description="Lipoprotein" evidence="2">
    <location>
        <begin position="27"/>
        <end position="225"/>
    </location>
</feature>
<feature type="region of interest" description="Disordered" evidence="1">
    <location>
        <begin position="202"/>
        <end position="225"/>
    </location>
</feature>
<dbReference type="AlphaFoldDB" id="A0A3P5X5H3"/>
<evidence type="ECO:0000313" key="4">
    <source>
        <dbReference type="Proteomes" id="UP000280861"/>
    </source>
</evidence>